<keyword evidence="4" id="KW-0813">Transport</keyword>
<evidence type="ECO:0000256" key="2">
    <source>
        <dbReference type="SAM" id="Phobius"/>
    </source>
</evidence>
<protein>
    <submittedName>
        <fullName evidence="4">Two pore domain potassium channel family protein</fullName>
    </submittedName>
</protein>
<evidence type="ECO:0000256" key="1">
    <source>
        <dbReference type="SAM" id="MobiDB-lite"/>
    </source>
</evidence>
<feature type="compositionally biased region" description="Basic residues" evidence="1">
    <location>
        <begin position="169"/>
        <end position="183"/>
    </location>
</feature>
<keyword evidence="2" id="KW-0472">Membrane</keyword>
<accession>A0ABS3QY09</accession>
<reference evidence="4 5" key="1">
    <citation type="submission" date="2021-03" db="EMBL/GenBank/DDBJ databases">
        <authorList>
            <person name="Kanchanasin P."/>
            <person name="Saeng-In P."/>
            <person name="Phongsopitanun W."/>
            <person name="Yuki M."/>
            <person name="Kudo T."/>
            <person name="Ohkuma M."/>
            <person name="Tanasupawat S."/>
        </authorList>
    </citation>
    <scope>NUCLEOTIDE SEQUENCE [LARGE SCALE GENOMIC DNA]</scope>
    <source>
        <strain evidence="4 5">L46</strain>
    </source>
</reference>
<dbReference type="RefSeq" id="WP_208267192.1">
    <property type="nucleotide sequence ID" value="NZ_BAAAGM010000031.1"/>
</dbReference>
<keyword evidence="4" id="KW-0406">Ion transport</keyword>
<keyword evidence="2" id="KW-1133">Transmembrane helix</keyword>
<dbReference type="Proteomes" id="UP000666915">
    <property type="component" value="Unassembled WGS sequence"/>
</dbReference>
<keyword evidence="2" id="KW-0812">Transmembrane</keyword>
<dbReference type="EMBL" id="JAGEOK010000009">
    <property type="protein sequence ID" value="MBO2438880.1"/>
    <property type="molecule type" value="Genomic_DNA"/>
</dbReference>
<gene>
    <name evidence="4" type="ORF">J4557_15270</name>
</gene>
<keyword evidence="5" id="KW-1185">Reference proteome</keyword>
<feature type="transmembrane region" description="Helical" evidence="2">
    <location>
        <begin position="69"/>
        <end position="91"/>
    </location>
</feature>
<comment type="caution">
    <text evidence="4">The sequence shown here is derived from an EMBL/GenBank/DDBJ whole genome shotgun (WGS) entry which is preliminary data.</text>
</comment>
<dbReference type="Gene3D" id="1.10.287.70">
    <property type="match status" value="1"/>
</dbReference>
<dbReference type="GO" id="GO:0034220">
    <property type="term" value="P:monoatomic ion transmembrane transport"/>
    <property type="evidence" value="ECO:0007669"/>
    <property type="project" value="UniProtKB-KW"/>
</dbReference>
<keyword evidence="4" id="KW-0407">Ion channel</keyword>
<name>A0ABS3QY09_9ACTN</name>
<evidence type="ECO:0000313" key="4">
    <source>
        <dbReference type="EMBL" id="MBO2438880.1"/>
    </source>
</evidence>
<dbReference type="InterPro" id="IPR013099">
    <property type="entry name" value="K_chnl_dom"/>
</dbReference>
<proteinExistence type="predicted"/>
<feature type="transmembrane region" description="Helical" evidence="2">
    <location>
        <begin position="36"/>
        <end position="57"/>
    </location>
</feature>
<feature type="region of interest" description="Disordered" evidence="1">
    <location>
        <begin position="163"/>
        <end position="183"/>
    </location>
</feature>
<dbReference type="Pfam" id="PF07885">
    <property type="entry name" value="Ion_trans_2"/>
    <property type="match status" value="1"/>
</dbReference>
<evidence type="ECO:0000259" key="3">
    <source>
        <dbReference type="Pfam" id="PF07885"/>
    </source>
</evidence>
<organism evidence="4 5">
    <name type="scientific">Actinomadura nitritigenes</name>
    <dbReference type="NCBI Taxonomy" id="134602"/>
    <lineage>
        <taxon>Bacteria</taxon>
        <taxon>Bacillati</taxon>
        <taxon>Actinomycetota</taxon>
        <taxon>Actinomycetes</taxon>
        <taxon>Streptosporangiales</taxon>
        <taxon>Thermomonosporaceae</taxon>
        <taxon>Actinomadura</taxon>
    </lineage>
</organism>
<feature type="domain" description="Potassium channel" evidence="3">
    <location>
        <begin position="81"/>
        <end position="159"/>
    </location>
</feature>
<dbReference type="SUPFAM" id="SSF81324">
    <property type="entry name" value="Voltage-gated potassium channels"/>
    <property type="match status" value="1"/>
</dbReference>
<sequence length="183" mass="19611">MDAPWRRPLVRPIARMLVISACMVALYSVAPLDVRFGLTTALTVFGSLVGLGALVGWQARAIVRSSSPWLRALEALVTSLTVFLVVFASTYRLLDSGGPGHFSERLSKVDSMYFTVTVFSSVGFGDIVPVSTPARILTTLQMLGDLVFLGAVGRVLVEAARRGAERQGRGKRPGPHGRPGSRG</sequence>
<feature type="transmembrane region" description="Helical" evidence="2">
    <location>
        <begin position="111"/>
        <end position="132"/>
    </location>
</feature>
<feature type="transmembrane region" description="Helical" evidence="2">
    <location>
        <begin position="12"/>
        <end position="30"/>
    </location>
</feature>
<evidence type="ECO:0000313" key="5">
    <source>
        <dbReference type="Proteomes" id="UP000666915"/>
    </source>
</evidence>